<gene>
    <name evidence="1" type="ORF">IQ249_24155</name>
</gene>
<dbReference type="EMBL" id="JADEWZ010000072">
    <property type="protein sequence ID" value="MBE9118988.1"/>
    <property type="molecule type" value="Genomic_DNA"/>
</dbReference>
<organism evidence="1 2">
    <name type="scientific">Lusitaniella coriacea LEGE 07157</name>
    <dbReference type="NCBI Taxonomy" id="945747"/>
    <lineage>
        <taxon>Bacteria</taxon>
        <taxon>Bacillati</taxon>
        <taxon>Cyanobacteriota</taxon>
        <taxon>Cyanophyceae</taxon>
        <taxon>Spirulinales</taxon>
        <taxon>Lusitaniellaceae</taxon>
        <taxon>Lusitaniella</taxon>
    </lineage>
</organism>
<proteinExistence type="predicted"/>
<comment type="caution">
    <text evidence="1">The sequence shown here is derived from an EMBL/GenBank/DDBJ whole genome shotgun (WGS) entry which is preliminary data.</text>
</comment>
<dbReference type="Proteomes" id="UP000654482">
    <property type="component" value="Unassembled WGS sequence"/>
</dbReference>
<dbReference type="RefSeq" id="WP_194032082.1">
    <property type="nucleotide sequence ID" value="NZ_JADEWZ010000072.1"/>
</dbReference>
<keyword evidence="2" id="KW-1185">Reference proteome</keyword>
<dbReference type="AlphaFoldDB" id="A0A8J7E0Q1"/>
<sequence>MAAFEGAANPQRAIENGYYIEQPGRSLAETIAARIALRPSSTHILVGGIGSGKTTQLLVTRDRINEIGDIKAIYVDVSLYTDIFKIKPLSLMAITGLVLSELIGDSEGQDIEKSRALFHKLAYGFSENKDILGSAVNLNRVVRHRGVLVDKPDNPRAVFQAMTKLQEAATTAQKSITLLFDGLDRLDDAQIFSQLVTSDIQSISESGIGVVLVTPLIVAYSDYRGTIEQAVQSFEYQSCFDVFEDANAYNFFEKVIKTRAANDFIQEPAIQNLIVYSGGVLRDLISLTEAAIEEAYLLDSDKVYENHVEAAVIPFARAKSLGLSYKEREILWDLSEEGKFNPTTKEGIKLLAAHHIIEYRYPERRFLIHPVIQPLFQHEQITYEEEEEITDEDVPF</sequence>
<accession>A0A8J7E0Q1</accession>
<evidence type="ECO:0000313" key="1">
    <source>
        <dbReference type="EMBL" id="MBE9118988.1"/>
    </source>
</evidence>
<name>A0A8J7E0Q1_9CYAN</name>
<evidence type="ECO:0000313" key="2">
    <source>
        <dbReference type="Proteomes" id="UP000654482"/>
    </source>
</evidence>
<dbReference type="SUPFAM" id="SSF52540">
    <property type="entry name" value="P-loop containing nucleoside triphosphate hydrolases"/>
    <property type="match status" value="1"/>
</dbReference>
<dbReference type="Gene3D" id="3.40.50.300">
    <property type="entry name" value="P-loop containing nucleotide triphosphate hydrolases"/>
    <property type="match status" value="1"/>
</dbReference>
<reference evidence="1" key="1">
    <citation type="submission" date="2020-10" db="EMBL/GenBank/DDBJ databases">
        <authorList>
            <person name="Castelo-Branco R."/>
            <person name="Eusebio N."/>
            <person name="Adriana R."/>
            <person name="Vieira A."/>
            <person name="Brugerolle De Fraissinette N."/>
            <person name="Rezende De Castro R."/>
            <person name="Schneider M.P."/>
            <person name="Vasconcelos V."/>
            <person name="Leao P.N."/>
        </authorList>
    </citation>
    <scope>NUCLEOTIDE SEQUENCE</scope>
    <source>
        <strain evidence="1">LEGE 07157</strain>
    </source>
</reference>
<protein>
    <submittedName>
        <fullName evidence="1">Uncharacterized protein</fullName>
    </submittedName>
</protein>
<dbReference type="InterPro" id="IPR027417">
    <property type="entry name" value="P-loop_NTPase"/>
</dbReference>